<comment type="similarity">
    <text evidence="2">Belongs to the TRAFAC class TrmE-Era-EngA-EngB-Septin-like GTPase superfamily. EngB GTPase family.</text>
</comment>
<evidence type="ECO:0000256" key="6">
    <source>
        <dbReference type="ARBA" id="ARBA00022842"/>
    </source>
</evidence>
<organism evidence="9 10">
    <name type="scientific">Oculimacula yallundae</name>
    <dbReference type="NCBI Taxonomy" id="86028"/>
    <lineage>
        <taxon>Eukaryota</taxon>
        <taxon>Fungi</taxon>
        <taxon>Dikarya</taxon>
        <taxon>Ascomycota</taxon>
        <taxon>Pezizomycotina</taxon>
        <taxon>Leotiomycetes</taxon>
        <taxon>Helotiales</taxon>
        <taxon>Ploettnerulaceae</taxon>
        <taxon>Oculimacula</taxon>
    </lineage>
</organism>
<evidence type="ECO:0000256" key="2">
    <source>
        <dbReference type="ARBA" id="ARBA00009638"/>
    </source>
</evidence>
<dbReference type="SUPFAM" id="SSF52540">
    <property type="entry name" value="P-loop containing nucleoside triphosphate hydrolases"/>
    <property type="match status" value="1"/>
</dbReference>
<evidence type="ECO:0000256" key="5">
    <source>
        <dbReference type="ARBA" id="ARBA00022741"/>
    </source>
</evidence>
<proteinExistence type="inferred from homology"/>
<dbReference type="InterPro" id="IPR027417">
    <property type="entry name" value="P-loop_NTPase"/>
</dbReference>
<comment type="cofactor">
    <cofactor evidence="1">
        <name>Mg(2+)</name>
        <dbReference type="ChEBI" id="CHEBI:18420"/>
    </cofactor>
</comment>
<protein>
    <recommendedName>
        <fullName evidence="3">GTP-binding protein 8</fullName>
    </recommendedName>
</protein>
<dbReference type="PRINTS" id="PR00326">
    <property type="entry name" value="GTP1OBG"/>
</dbReference>
<keyword evidence="5" id="KW-0547">Nucleotide-binding</keyword>
<sequence>MSVSTKLRPCRLCQRLQKTSIPIRHSSTTTTATPKAKTPSANFQSSLSYHWDTLPPSSAQLTHAANFFERRPPEFLWSAEKFKRMDWSTNPEICVLGRSNVGKSSLLNALLNKKIAHTSAHPGRTRLMNAFGVGGLDRGNPLVVLDMPGYGYGAAAEWGLQIMKYLEKRKELKRAFLLVDAEHGVKETDVQILGLFKSQGIPYQVILSKVDKVLFGKGKPGRNVRPENLAALQRKMQEVKDAVQPDTEEDGGVVGEVLACSSQISIGGKRPGINAIRYAMLQAVGLEMKPVVKLAQAQEIVSFEEIYGMESHVSEPKAVSK</sequence>
<keyword evidence="7" id="KW-0342">GTP-binding</keyword>
<dbReference type="Pfam" id="PF01926">
    <property type="entry name" value="MMR_HSR1"/>
    <property type="match status" value="1"/>
</dbReference>
<dbReference type="PANTHER" id="PTHR46498:SF1">
    <property type="entry name" value="GTP-BINDING PROTEIN 8"/>
    <property type="match status" value="1"/>
</dbReference>
<dbReference type="InterPro" id="IPR019987">
    <property type="entry name" value="GTP-bd_ribosome_bio_YsxC"/>
</dbReference>
<dbReference type="Gene3D" id="3.40.50.300">
    <property type="entry name" value="P-loop containing nucleotide triphosphate hydrolases"/>
    <property type="match status" value="1"/>
</dbReference>
<dbReference type="InterPro" id="IPR006073">
    <property type="entry name" value="GTP-bd"/>
</dbReference>
<comment type="caution">
    <text evidence="9">The sequence shown here is derived from an EMBL/GenBank/DDBJ whole genome shotgun (WGS) entry which is preliminary data.</text>
</comment>
<gene>
    <name evidence="9" type="ORF">VTL71DRAFT_1006</name>
</gene>
<dbReference type="EMBL" id="JAZHXI010000001">
    <property type="protein sequence ID" value="KAL2076063.1"/>
    <property type="molecule type" value="Genomic_DNA"/>
</dbReference>
<name>A0ABR4D1M9_9HELO</name>
<evidence type="ECO:0000256" key="4">
    <source>
        <dbReference type="ARBA" id="ARBA00022723"/>
    </source>
</evidence>
<dbReference type="HAMAP" id="MF_00321">
    <property type="entry name" value="GTPase_EngB"/>
    <property type="match status" value="1"/>
</dbReference>
<evidence type="ECO:0000256" key="3">
    <source>
        <dbReference type="ARBA" id="ARBA00015370"/>
    </source>
</evidence>
<dbReference type="InterPro" id="IPR052279">
    <property type="entry name" value="EngB_GTPase"/>
</dbReference>
<dbReference type="PANTHER" id="PTHR46498">
    <property type="entry name" value="GTP-BINDING PROTEIN 8"/>
    <property type="match status" value="1"/>
</dbReference>
<keyword evidence="10" id="KW-1185">Reference proteome</keyword>
<dbReference type="NCBIfam" id="TIGR03598">
    <property type="entry name" value="GTPase_YsxC"/>
    <property type="match status" value="1"/>
</dbReference>
<evidence type="ECO:0000313" key="10">
    <source>
        <dbReference type="Proteomes" id="UP001595075"/>
    </source>
</evidence>
<evidence type="ECO:0000256" key="1">
    <source>
        <dbReference type="ARBA" id="ARBA00001946"/>
    </source>
</evidence>
<keyword evidence="6" id="KW-0460">Magnesium</keyword>
<dbReference type="CDD" id="cd01876">
    <property type="entry name" value="YihA_EngB"/>
    <property type="match status" value="1"/>
</dbReference>
<evidence type="ECO:0000256" key="7">
    <source>
        <dbReference type="ARBA" id="ARBA00023134"/>
    </source>
</evidence>
<keyword evidence="4" id="KW-0479">Metal-binding</keyword>
<evidence type="ECO:0000259" key="8">
    <source>
        <dbReference type="PROSITE" id="PS51706"/>
    </source>
</evidence>
<dbReference type="PROSITE" id="PS51706">
    <property type="entry name" value="G_ENGB"/>
    <property type="match status" value="1"/>
</dbReference>
<dbReference type="Proteomes" id="UP001595075">
    <property type="component" value="Unassembled WGS sequence"/>
</dbReference>
<evidence type="ECO:0000313" key="9">
    <source>
        <dbReference type="EMBL" id="KAL2076063.1"/>
    </source>
</evidence>
<dbReference type="InterPro" id="IPR030393">
    <property type="entry name" value="G_ENGB_dom"/>
</dbReference>
<feature type="domain" description="EngB-type G" evidence="8">
    <location>
        <begin position="89"/>
        <end position="286"/>
    </location>
</feature>
<accession>A0ABR4D1M9</accession>
<reference evidence="9 10" key="1">
    <citation type="journal article" date="2024" name="Commun. Biol.">
        <title>Comparative genomic analysis of thermophilic fungi reveals convergent evolutionary adaptations and gene losses.</title>
        <authorList>
            <person name="Steindorff A.S."/>
            <person name="Aguilar-Pontes M.V."/>
            <person name="Robinson A.J."/>
            <person name="Andreopoulos B."/>
            <person name="LaButti K."/>
            <person name="Kuo A."/>
            <person name="Mondo S."/>
            <person name="Riley R."/>
            <person name="Otillar R."/>
            <person name="Haridas S."/>
            <person name="Lipzen A."/>
            <person name="Grimwood J."/>
            <person name="Schmutz J."/>
            <person name="Clum A."/>
            <person name="Reid I.D."/>
            <person name="Moisan M.C."/>
            <person name="Butler G."/>
            <person name="Nguyen T.T.M."/>
            <person name="Dewar K."/>
            <person name="Conant G."/>
            <person name="Drula E."/>
            <person name="Henrissat B."/>
            <person name="Hansel C."/>
            <person name="Singer S."/>
            <person name="Hutchinson M.I."/>
            <person name="de Vries R.P."/>
            <person name="Natvig D.O."/>
            <person name="Powell A.J."/>
            <person name="Tsang A."/>
            <person name="Grigoriev I.V."/>
        </authorList>
    </citation>
    <scope>NUCLEOTIDE SEQUENCE [LARGE SCALE GENOMIC DNA]</scope>
    <source>
        <strain evidence="9 10">CBS 494.80</strain>
    </source>
</reference>